<dbReference type="EMBL" id="JAVIZQ010000001">
    <property type="protein sequence ID" value="MDR6142380.1"/>
    <property type="molecule type" value="Genomic_DNA"/>
</dbReference>
<organism evidence="2 3">
    <name type="scientific">Microbacterium foliorum</name>
    <dbReference type="NCBI Taxonomy" id="104336"/>
    <lineage>
        <taxon>Bacteria</taxon>
        <taxon>Bacillati</taxon>
        <taxon>Actinomycetota</taxon>
        <taxon>Actinomycetes</taxon>
        <taxon>Micrococcales</taxon>
        <taxon>Microbacteriaceae</taxon>
        <taxon>Microbacterium</taxon>
    </lineage>
</organism>
<accession>A0ABU1HTF5</accession>
<protein>
    <submittedName>
        <fullName evidence="2">Uncharacterized protein</fullName>
    </submittedName>
</protein>
<dbReference type="Proteomes" id="UP001249291">
    <property type="component" value="Unassembled WGS sequence"/>
</dbReference>
<gene>
    <name evidence="2" type="ORF">QE375_001934</name>
</gene>
<feature type="transmembrane region" description="Helical" evidence="1">
    <location>
        <begin position="111"/>
        <end position="131"/>
    </location>
</feature>
<dbReference type="RefSeq" id="WP_309690296.1">
    <property type="nucleotide sequence ID" value="NZ_JAVIZQ010000001.1"/>
</dbReference>
<evidence type="ECO:0000313" key="3">
    <source>
        <dbReference type="Proteomes" id="UP001249291"/>
    </source>
</evidence>
<keyword evidence="3" id="KW-1185">Reference proteome</keyword>
<proteinExistence type="predicted"/>
<keyword evidence="1" id="KW-0812">Transmembrane</keyword>
<sequence>MMRRFKQVWARAAPRLMRTWAPVWSPFAPLNAVDWAQLHAKAWGAAWPIALFFVTPRTFGDALGVTMLVVLCSLMLGGALMSVVGLIIAARRPGELVATLPRAVRGLLVETLGLMLMVLALLLYTGSQFALTFGPDGDQRVALVYLGMFTTSIVFGRIVSALHRRRKAIRAAKASGIEL</sequence>
<keyword evidence="1" id="KW-1133">Transmembrane helix</keyword>
<reference evidence="2 3" key="1">
    <citation type="submission" date="2023-08" db="EMBL/GenBank/DDBJ databases">
        <title>Functional and genomic diversity of the sorghum phyllosphere microbiome.</title>
        <authorList>
            <person name="Shade A."/>
        </authorList>
    </citation>
    <scope>NUCLEOTIDE SEQUENCE [LARGE SCALE GENOMIC DNA]</scope>
    <source>
        <strain evidence="2 3">SORGH_AS_0445</strain>
    </source>
</reference>
<name>A0ABU1HTF5_9MICO</name>
<evidence type="ECO:0000256" key="1">
    <source>
        <dbReference type="SAM" id="Phobius"/>
    </source>
</evidence>
<feature type="transmembrane region" description="Helical" evidence="1">
    <location>
        <begin position="64"/>
        <end position="90"/>
    </location>
</feature>
<evidence type="ECO:0000313" key="2">
    <source>
        <dbReference type="EMBL" id="MDR6142380.1"/>
    </source>
</evidence>
<comment type="caution">
    <text evidence="2">The sequence shown here is derived from an EMBL/GenBank/DDBJ whole genome shotgun (WGS) entry which is preliminary data.</text>
</comment>
<keyword evidence="1" id="KW-0472">Membrane</keyword>
<feature type="transmembrane region" description="Helical" evidence="1">
    <location>
        <begin position="143"/>
        <end position="163"/>
    </location>
</feature>